<evidence type="ECO:0000313" key="1">
    <source>
        <dbReference type="EMBL" id="AJE80887.1"/>
    </source>
</evidence>
<dbReference type="Gene3D" id="2.160.20.80">
    <property type="entry name" value="E3 ubiquitin-protein ligase SopA"/>
    <property type="match status" value="1"/>
</dbReference>
<dbReference type="InterPro" id="IPR051082">
    <property type="entry name" value="Pentapeptide-BTB/POZ_domain"/>
</dbReference>
<dbReference type="Pfam" id="PF00805">
    <property type="entry name" value="Pentapeptide"/>
    <property type="match status" value="1"/>
</dbReference>
<name>A0A0B5ERZ2_STRA4</name>
<dbReference type="InterPro" id="IPR001646">
    <property type="entry name" value="5peptide_repeat"/>
</dbReference>
<keyword evidence="2" id="KW-1185">Reference proteome</keyword>
<dbReference type="SUPFAM" id="SSF141571">
    <property type="entry name" value="Pentapeptide repeat-like"/>
    <property type="match status" value="1"/>
</dbReference>
<dbReference type="PANTHER" id="PTHR14136:SF17">
    <property type="entry name" value="BTB_POZ DOMAIN-CONTAINING PROTEIN KCTD9"/>
    <property type="match status" value="1"/>
</dbReference>
<dbReference type="EMBL" id="CP010519">
    <property type="protein sequence ID" value="AJE80887.1"/>
    <property type="molecule type" value="Genomic_DNA"/>
</dbReference>
<dbReference type="AlphaFoldDB" id="A0A0B5ERZ2"/>
<organism evidence="1 2">
    <name type="scientific">Streptomyces albus (strain ATCC 21838 / DSM 41398 / FERM P-419 / JCM 4703 / NBRC 107858)</name>
    <dbReference type="NCBI Taxonomy" id="1081613"/>
    <lineage>
        <taxon>Bacteria</taxon>
        <taxon>Bacillati</taxon>
        <taxon>Actinomycetota</taxon>
        <taxon>Actinomycetes</taxon>
        <taxon>Kitasatosporales</taxon>
        <taxon>Streptomycetaceae</taxon>
        <taxon>Streptomyces</taxon>
    </lineage>
</organism>
<proteinExistence type="predicted"/>
<sequence>MSARQESPAVPGAQGRRSLGLVSDCGDCFGLCCVALPFAASSDFAVDKAAGTACAQLREDFRCGIHARLRESGFPGCTVFDCFGAGQKVSQHTFGGRDWRSHPDSARTMFEVFPVMRRLHELLWYATEASELPAAGPVRAELREVCAELDRLSRAEAAELLALDLPALRERVNTFLLRAGELHRAGAPRKGRDHRGADLFGARLRRADLRGASLRGACLIAADLRGADLRFADLIGADLRDADLAGAVLTDTVFLTQSQLAAARGDGRTRLPPALDRPAHWS</sequence>
<dbReference type="KEGG" id="sals:SLNWT_0511"/>
<dbReference type="Proteomes" id="UP000031523">
    <property type="component" value="Chromosome"/>
</dbReference>
<reference evidence="1 2" key="1">
    <citation type="submission" date="2015-01" db="EMBL/GenBank/DDBJ databases">
        <title>Enhanced salinomycin production by adjusting the supply of polyketide extender units in Streptomyce albus DSM 41398.</title>
        <authorList>
            <person name="Lu C."/>
        </authorList>
    </citation>
    <scope>NUCLEOTIDE SEQUENCE [LARGE SCALE GENOMIC DNA]</scope>
    <source>
        <strain evidence="2">ATCC 21838 / DSM 41398 / FERM P-419 / JCM 4703 / NBRC 107858</strain>
    </source>
</reference>
<accession>A0A0B5ERZ2</accession>
<evidence type="ECO:0000313" key="2">
    <source>
        <dbReference type="Proteomes" id="UP000031523"/>
    </source>
</evidence>
<protein>
    <submittedName>
        <fullName evidence="1">Pentapeptide repeat-containing protein</fullName>
    </submittedName>
</protein>
<dbReference type="PANTHER" id="PTHR14136">
    <property type="entry name" value="BTB_POZ DOMAIN-CONTAINING PROTEIN KCTD9"/>
    <property type="match status" value="1"/>
</dbReference>
<gene>
    <name evidence="1" type="ORF">SLNWT_0511</name>
</gene>